<gene>
    <name evidence="1" type="ORF">OWV82_012174</name>
</gene>
<evidence type="ECO:0000313" key="2">
    <source>
        <dbReference type="Proteomes" id="UP001164539"/>
    </source>
</evidence>
<keyword evidence="2" id="KW-1185">Reference proteome</keyword>
<comment type="caution">
    <text evidence="1">The sequence shown here is derived from an EMBL/GenBank/DDBJ whole genome shotgun (WGS) entry which is preliminary data.</text>
</comment>
<dbReference type="Proteomes" id="UP001164539">
    <property type="component" value="Chromosome 6"/>
</dbReference>
<evidence type="ECO:0000313" key="1">
    <source>
        <dbReference type="EMBL" id="KAJ4717263.1"/>
    </source>
</evidence>
<name>A0ACC1Y238_MELAZ</name>
<proteinExistence type="predicted"/>
<dbReference type="EMBL" id="CM051399">
    <property type="protein sequence ID" value="KAJ4717263.1"/>
    <property type="molecule type" value="Genomic_DNA"/>
</dbReference>
<organism evidence="1 2">
    <name type="scientific">Melia azedarach</name>
    <name type="common">Chinaberry tree</name>
    <dbReference type="NCBI Taxonomy" id="155640"/>
    <lineage>
        <taxon>Eukaryota</taxon>
        <taxon>Viridiplantae</taxon>
        <taxon>Streptophyta</taxon>
        <taxon>Embryophyta</taxon>
        <taxon>Tracheophyta</taxon>
        <taxon>Spermatophyta</taxon>
        <taxon>Magnoliopsida</taxon>
        <taxon>eudicotyledons</taxon>
        <taxon>Gunneridae</taxon>
        <taxon>Pentapetalae</taxon>
        <taxon>rosids</taxon>
        <taxon>malvids</taxon>
        <taxon>Sapindales</taxon>
        <taxon>Meliaceae</taxon>
        <taxon>Melia</taxon>
    </lineage>
</organism>
<protein>
    <submittedName>
        <fullName evidence="1">Ankyrin repeat-containing protein</fullName>
    </submittedName>
</protein>
<reference evidence="1 2" key="1">
    <citation type="journal article" date="2023" name="Science">
        <title>Complex scaffold remodeling in plant triterpene biosynthesis.</title>
        <authorList>
            <person name="De La Pena R."/>
            <person name="Hodgson H."/>
            <person name="Liu J.C."/>
            <person name="Stephenson M.J."/>
            <person name="Martin A.C."/>
            <person name="Owen C."/>
            <person name="Harkess A."/>
            <person name="Leebens-Mack J."/>
            <person name="Jimenez L.E."/>
            <person name="Osbourn A."/>
            <person name="Sattely E.S."/>
        </authorList>
    </citation>
    <scope>NUCLEOTIDE SEQUENCE [LARGE SCALE GENOMIC DNA]</scope>
    <source>
        <strain evidence="2">cv. JPN11</strain>
        <tissue evidence="1">Leaf</tissue>
    </source>
</reference>
<accession>A0ACC1Y238</accession>
<sequence length="387" mass="43383">MLLLVTNQQSILTKFAGIPIKNEKFSSIDQTNKNPSAGVDVENAIMRSENNSAKSISFGFLPKITTIFGGMCQDLYMMFWNTLIILFPCIKAIHEQKFTHQQTVEIVRTICDGVVWNDLKIIKTLKSLHIAARFGISEIINEIIIADNSSVYLINTEGHNIFHLAVLHRQENVFNLIHGFLYLRDMVTLTDNLENNMLHLAGRLVPSSKVPGAALQMQRELQWFKAVENLLPPWARESKNNYNSTPREEFTNSHKELVKEGEKWMDTAQSCTVAVTLIITVVFAAAFTVPGGNDNGGIPNFLEKTSFLVFVISDALALCSSTSSLLMFLGILTSRYSEHDFLVSLPRRLIIGLITLFFSIASMMVAFGATIYIVLSQPWKCCIVNLI</sequence>